<dbReference type="CDD" id="cd22157">
    <property type="entry name" value="F-box_AtFBW1-like"/>
    <property type="match status" value="1"/>
</dbReference>
<dbReference type="OrthoDB" id="1867694at2759"/>
<dbReference type="PANTHER" id="PTHR31672:SF13">
    <property type="entry name" value="F-BOX PROTEIN CPR30-LIKE"/>
    <property type="match status" value="1"/>
</dbReference>
<dbReference type="AlphaFoldDB" id="A0A2Z7BI13"/>
<proteinExistence type="predicted"/>
<dbReference type="NCBIfam" id="TIGR01640">
    <property type="entry name" value="F_box_assoc_1"/>
    <property type="match status" value="1"/>
</dbReference>
<dbReference type="PANTHER" id="PTHR31672">
    <property type="entry name" value="BNACNNG10540D PROTEIN"/>
    <property type="match status" value="1"/>
</dbReference>
<dbReference type="EMBL" id="KV006334">
    <property type="protein sequence ID" value="KZV33069.1"/>
    <property type="molecule type" value="Genomic_DNA"/>
</dbReference>
<protein>
    <submittedName>
        <fullName evidence="2">F-box/kelch-repeat protein-like</fullName>
    </submittedName>
</protein>
<evidence type="ECO:0000259" key="1">
    <source>
        <dbReference type="PROSITE" id="PS50181"/>
    </source>
</evidence>
<dbReference type="InterPro" id="IPR013187">
    <property type="entry name" value="F-box-assoc_dom_typ3"/>
</dbReference>
<evidence type="ECO:0000313" key="3">
    <source>
        <dbReference type="Proteomes" id="UP000250235"/>
    </source>
</evidence>
<dbReference type="Proteomes" id="UP000250235">
    <property type="component" value="Unassembled WGS sequence"/>
</dbReference>
<dbReference type="Gene3D" id="1.20.1280.50">
    <property type="match status" value="1"/>
</dbReference>
<dbReference type="InterPro" id="IPR017451">
    <property type="entry name" value="F-box-assoc_interact_dom"/>
</dbReference>
<name>A0A2Z7BI13_9LAMI</name>
<dbReference type="Pfam" id="PF08268">
    <property type="entry name" value="FBA_3"/>
    <property type="match status" value="1"/>
</dbReference>
<gene>
    <name evidence="2" type="ORF">F511_03335</name>
</gene>
<accession>A0A2Z7BI13</accession>
<dbReference type="PROSITE" id="PS50181">
    <property type="entry name" value="FBOX"/>
    <property type="match status" value="1"/>
</dbReference>
<sequence length="383" mass="43207">MKQSSQFTNLPFEIITNILSRLPVLVIVRLKCVCKAWLAIFESPEFSKLHLARSSAGLLVYQHLGASCLLKMFGFEDEPEVERHENNYTPVKVFDLSEFRCQTIAGSVDGFLCLRVVGHIHNLYILNPITREYITLPTLESRPLQSSDIVTYGFGVSSSGCQYKVVRIFHESELDQAGVCVRIPRSECHVYTLGTTGTWRSISIAPSPPLYYDSHSIGALLNGNLHWLARDLKDSYLISCLDLDAEVFRTLSAPPLLGWCLGSLVALGDRLTICDNTSENDIVIWIMKDYGVGKSWTKEFVISKLPNLDGECYDLVLPIKVFRNGDILMVWADFYMFYYSKRNKTISKIDIIELACCGSVEAILHVPALVSLTCFEREMINSY</sequence>
<reference evidence="2 3" key="1">
    <citation type="journal article" date="2015" name="Proc. Natl. Acad. Sci. U.S.A.">
        <title>The resurrection genome of Boea hygrometrica: A blueprint for survival of dehydration.</title>
        <authorList>
            <person name="Xiao L."/>
            <person name="Yang G."/>
            <person name="Zhang L."/>
            <person name="Yang X."/>
            <person name="Zhao S."/>
            <person name="Ji Z."/>
            <person name="Zhou Q."/>
            <person name="Hu M."/>
            <person name="Wang Y."/>
            <person name="Chen M."/>
            <person name="Xu Y."/>
            <person name="Jin H."/>
            <person name="Xiao X."/>
            <person name="Hu G."/>
            <person name="Bao F."/>
            <person name="Hu Y."/>
            <person name="Wan P."/>
            <person name="Li L."/>
            <person name="Deng X."/>
            <person name="Kuang T."/>
            <person name="Xiang C."/>
            <person name="Zhu J.K."/>
            <person name="Oliver M.J."/>
            <person name="He Y."/>
        </authorList>
    </citation>
    <scope>NUCLEOTIDE SEQUENCE [LARGE SCALE GENOMIC DNA]</scope>
    <source>
        <strain evidence="3">cv. XS01</strain>
    </source>
</reference>
<feature type="domain" description="F-box" evidence="1">
    <location>
        <begin position="4"/>
        <end position="49"/>
    </location>
</feature>
<keyword evidence="3" id="KW-1185">Reference proteome</keyword>
<evidence type="ECO:0000313" key="2">
    <source>
        <dbReference type="EMBL" id="KZV33069.1"/>
    </source>
</evidence>
<dbReference type="SUPFAM" id="SSF81383">
    <property type="entry name" value="F-box domain"/>
    <property type="match status" value="1"/>
</dbReference>
<organism evidence="2 3">
    <name type="scientific">Dorcoceras hygrometricum</name>
    <dbReference type="NCBI Taxonomy" id="472368"/>
    <lineage>
        <taxon>Eukaryota</taxon>
        <taxon>Viridiplantae</taxon>
        <taxon>Streptophyta</taxon>
        <taxon>Embryophyta</taxon>
        <taxon>Tracheophyta</taxon>
        <taxon>Spermatophyta</taxon>
        <taxon>Magnoliopsida</taxon>
        <taxon>eudicotyledons</taxon>
        <taxon>Gunneridae</taxon>
        <taxon>Pentapetalae</taxon>
        <taxon>asterids</taxon>
        <taxon>lamiids</taxon>
        <taxon>Lamiales</taxon>
        <taxon>Gesneriaceae</taxon>
        <taxon>Didymocarpoideae</taxon>
        <taxon>Trichosporeae</taxon>
        <taxon>Loxocarpinae</taxon>
        <taxon>Dorcoceras</taxon>
    </lineage>
</organism>
<dbReference type="InterPro" id="IPR036047">
    <property type="entry name" value="F-box-like_dom_sf"/>
</dbReference>
<dbReference type="InterPro" id="IPR011043">
    <property type="entry name" value="Gal_Oxase/kelch_b-propeller"/>
</dbReference>
<dbReference type="InterPro" id="IPR050796">
    <property type="entry name" value="SCF_F-box_component"/>
</dbReference>
<dbReference type="Pfam" id="PF00646">
    <property type="entry name" value="F-box"/>
    <property type="match status" value="1"/>
</dbReference>
<dbReference type="InterPro" id="IPR001810">
    <property type="entry name" value="F-box_dom"/>
</dbReference>
<dbReference type="SMART" id="SM00256">
    <property type="entry name" value="FBOX"/>
    <property type="match status" value="1"/>
</dbReference>
<dbReference type="SUPFAM" id="SSF50965">
    <property type="entry name" value="Galactose oxidase, central domain"/>
    <property type="match status" value="1"/>
</dbReference>